<dbReference type="PROSITE" id="PS51175">
    <property type="entry name" value="CBM6"/>
    <property type="match status" value="1"/>
</dbReference>
<dbReference type="InterPro" id="IPR003343">
    <property type="entry name" value="Big_2"/>
</dbReference>
<dbReference type="InterPro" id="IPR005084">
    <property type="entry name" value="CBM6"/>
</dbReference>
<dbReference type="OrthoDB" id="652886at2"/>
<reference evidence="3 4" key="1">
    <citation type="submission" date="2018-07" db="EMBL/GenBank/DDBJ databases">
        <title>Genomic Encyclopedia of Type Strains, Phase IV (KMG-IV): sequencing the most valuable type-strain genomes for metagenomic binning, comparative biology and taxonomic classification.</title>
        <authorList>
            <person name="Goeker M."/>
        </authorList>
    </citation>
    <scope>NUCLEOTIDE SEQUENCE [LARGE SCALE GENOMIC DNA]</scope>
    <source>
        <strain evidence="3 4">DSM 4134</strain>
    </source>
</reference>
<dbReference type="InterPro" id="IPR008964">
    <property type="entry name" value="Invasin/intimin_cell_adhesion"/>
</dbReference>
<dbReference type="SUPFAM" id="SSF49373">
    <property type="entry name" value="Invasin/intimin cell-adhesion fragments"/>
    <property type="match status" value="1"/>
</dbReference>
<evidence type="ECO:0000313" key="4">
    <source>
        <dbReference type="Proteomes" id="UP000256779"/>
    </source>
</evidence>
<comment type="caution">
    <text evidence="3">The sequence shown here is derived from an EMBL/GenBank/DDBJ whole genome shotgun (WGS) entry which is preliminary data.</text>
</comment>
<dbReference type="Gene3D" id="2.60.120.260">
    <property type="entry name" value="Galactose-binding domain-like"/>
    <property type="match status" value="1"/>
</dbReference>
<feature type="domain" description="CBM6" evidence="2">
    <location>
        <begin position="289"/>
        <end position="410"/>
    </location>
</feature>
<dbReference type="AlphaFoldDB" id="A0A3D9KZI8"/>
<dbReference type="Pfam" id="PF02368">
    <property type="entry name" value="Big_2"/>
    <property type="match status" value="1"/>
</dbReference>
<keyword evidence="1" id="KW-0732">Signal</keyword>
<dbReference type="SMART" id="SM00606">
    <property type="entry name" value="CBD_IV"/>
    <property type="match status" value="1"/>
</dbReference>
<dbReference type="InterPro" id="IPR026444">
    <property type="entry name" value="Secre_tail"/>
</dbReference>
<dbReference type="Pfam" id="PF18962">
    <property type="entry name" value="Por_Secre_tail"/>
    <property type="match status" value="1"/>
</dbReference>
<gene>
    <name evidence="3" type="ORF">C7460_12017</name>
</gene>
<evidence type="ECO:0000313" key="3">
    <source>
        <dbReference type="EMBL" id="RED94622.1"/>
    </source>
</evidence>
<dbReference type="Gene3D" id="2.60.120.200">
    <property type="match status" value="1"/>
</dbReference>
<name>A0A3D9KZI8_MARFU</name>
<protein>
    <submittedName>
        <fullName evidence="3">Putative secreted protein (Por secretion system target)</fullName>
    </submittedName>
</protein>
<evidence type="ECO:0000256" key="1">
    <source>
        <dbReference type="ARBA" id="ARBA00022729"/>
    </source>
</evidence>
<dbReference type="Gene3D" id="2.60.40.1080">
    <property type="match status" value="1"/>
</dbReference>
<proteinExistence type="predicted"/>
<dbReference type="InterPro" id="IPR025975">
    <property type="entry name" value="Polysacc_lyase"/>
</dbReference>
<accession>A0A3D9KZI8</accession>
<dbReference type="Proteomes" id="UP000256779">
    <property type="component" value="Unassembled WGS sequence"/>
</dbReference>
<dbReference type="CDD" id="cd04084">
    <property type="entry name" value="CBM6_xylanase-like"/>
    <property type="match status" value="1"/>
</dbReference>
<dbReference type="Pfam" id="PF03422">
    <property type="entry name" value="CBM_6"/>
    <property type="match status" value="1"/>
</dbReference>
<keyword evidence="4" id="KW-1185">Reference proteome</keyword>
<dbReference type="Pfam" id="PF14099">
    <property type="entry name" value="Polysacc_lyase"/>
    <property type="match status" value="1"/>
</dbReference>
<dbReference type="SUPFAM" id="SSF49785">
    <property type="entry name" value="Galactose-binding domain-like"/>
    <property type="match status" value="1"/>
</dbReference>
<dbReference type="SMART" id="SM00635">
    <property type="entry name" value="BID_2"/>
    <property type="match status" value="1"/>
</dbReference>
<dbReference type="NCBIfam" id="TIGR04183">
    <property type="entry name" value="Por_Secre_tail"/>
    <property type="match status" value="1"/>
</dbReference>
<organism evidence="3 4">
    <name type="scientific">Marinoscillum furvescens DSM 4134</name>
    <dbReference type="NCBI Taxonomy" id="1122208"/>
    <lineage>
        <taxon>Bacteria</taxon>
        <taxon>Pseudomonadati</taxon>
        <taxon>Bacteroidota</taxon>
        <taxon>Cytophagia</taxon>
        <taxon>Cytophagales</taxon>
        <taxon>Reichenbachiellaceae</taxon>
        <taxon>Marinoscillum</taxon>
    </lineage>
</organism>
<dbReference type="InterPro" id="IPR006584">
    <property type="entry name" value="Cellulose-bd_IV"/>
</dbReference>
<dbReference type="RefSeq" id="WP_115869505.1">
    <property type="nucleotide sequence ID" value="NZ_QREG01000020.1"/>
</dbReference>
<sequence length="581" mass="63774">MKKTVIKEGFKLAMLGVVMFGATHLGNAQRLIKHDFNDGSFGPYEVNKSDQKARVYLKDGAVETHWKQELYNGTNSGRKAQFRPIEDIIFTQHIWMGLRIKIHEDYMKDNPNTNAGLMQIWGTTGAQGNGNHMCMLKFDGRKGGALVWQHRYNSVKNKTYHLIEPNFPRNEFVDVVVHVQLKNRNNGIVQVWVNGELKVNETNQTIGWGELDETGMINGTHCFGTSLGQYNFFVEPNTDDSYDGKNISYDGHLEGETRTVTYDNVALYNGVDGYDLVNPAECKPFEAYAKIEAEDFCAYAGVSKESTSDVSGKQHLSSIDDGDWVSYTDFDFGTNVDSVAFRVAASQASTVELRLDSLSGTHIGTVAIPETGGQDKWETISTDVVEVSGKHDLYVLFKGEGAVINWFEFTPVEVTAIALTGGNEELKVGETVQYNASVVPTTASNQAIVWTSSDEDVAIVNSSGLVVALGEGSTTITATTEDGGFTASAEVEVVVILSGTSDSSNLQLYPNPFDTELLLEVSENAFYEFSVLDLEGMVVRQGVIAPGVSNFQVDTAGLSKGIYLVRLQGDQDQQVLKVIKK</sequence>
<dbReference type="GO" id="GO:0030246">
    <property type="term" value="F:carbohydrate binding"/>
    <property type="evidence" value="ECO:0007669"/>
    <property type="project" value="InterPro"/>
</dbReference>
<dbReference type="EMBL" id="QREG01000020">
    <property type="protein sequence ID" value="RED94622.1"/>
    <property type="molecule type" value="Genomic_DNA"/>
</dbReference>
<evidence type="ECO:0000259" key="2">
    <source>
        <dbReference type="PROSITE" id="PS51175"/>
    </source>
</evidence>
<dbReference type="InterPro" id="IPR008979">
    <property type="entry name" value="Galactose-bd-like_sf"/>
</dbReference>